<evidence type="ECO:0000256" key="1">
    <source>
        <dbReference type="ARBA" id="ARBA00005189"/>
    </source>
</evidence>
<keyword evidence="3" id="KW-0808">Transferase</keyword>
<keyword evidence="5" id="KW-0012">Acyltransferase</keyword>
<dbReference type="InterPro" id="IPR052351">
    <property type="entry name" value="Ornithine_N-alpha-AT"/>
</dbReference>
<gene>
    <name evidence="6" type="ORF">DDZ15_10195</name>
</gene>
<dbReference type="OrthoDB" id="1113830at2"/>
<dbReference type="RefSeq" id="WP_109646990.1">
    <property type="nucleotide sequence ID" value="NZ_QGGB01000007.1"/>
</dbReference>
<accession>A0A316TNM4</accession>
<evidence type="ECO:0000313" key="7">
    <source>
        <dbReference type="Proteomes" id="UP000245533"/>
    </source>
</evidence>
<evidence type="ECO:0000256" key="3">
    <source>
        <dbReference type="ARBA" id="ARBA00022679"/>
    </source>
</evidence>
<dbReference type="GO" id="GO:0016746">
    <property type="term" value="F:acyltransferase activity"/>
    <property type="evidence" value="ECO:0007669"/>
    <property type="project" value="UniProtKB-KW"/>
</dbReference>
<proteinExistence type="predicted"/>
<evidence type="ECO:0000256" key="2">
    <source>
        <dbReference type="ARBA" id="ARBA00022516"/>
    </source>
</evidence>
<dbReference type="Proteomes" id="UP000245533">
    <property type="component" value="Unassembled WGS sequence"/>
</dbReference>
<dbReference type="SUPFAM" id="SSF55729">
    <property type="entry name" value="Acyl-CoA N-acyltransferases (Nat)"/>
    <property type="match status" value="1"/>
</dbReference>
<dbReference type="EMBL" id="QGGB01000007">
    <property type="protein sequence ID" value="PWN06197.1"/>
    <property type="molecule type" value="Genomic_DNA"/>
</dbReference>
<comment type="caution">
    <text evidence="6">The sequence shown here is derived from an EMBL/GenBank/DDBJ whole genome shotgun (WGS) entry which is preliminary data.</text>
</comment>
<evidence type="ECO:0008006" key="8">
    <source>
        <dbReference type="Google" id="ProtNLM"/>
    </source>
</evidence>
<keyword evidence="7" id="KW-1185">Reference proteome</keyword>
<evidence type="ECO:0000256" key="5">
    <source>
        <dbReference type="ARBA" id="ARBA00023315"/>
    </source>
</evidence>
<name>A0A316TNM4_9BACT</name>
<dbReference type="InterPro" id="IPR016181">
    <property type="entry name" value="Acyl_CoA_acyltransferase"/>
</dbReference>
<dbReference type="Gene3D" id="3.40.630.30">
    <property type="match status" value="1"/>
</dbReference>
<comment type="pathway">
    <text evidence="1">Lipid metabolism.</text>
</comment>
<keyword evidence="4" id="KW-0443">Lipid metabolism</keyword>
<dbReference type="Pfam" id="PF13444">
    <property type="entry name" value="Acetyltransf_5"/>
    <property type="match status" value="1"/>
</dbReference>
<keyword evidence="2" id="KW-0444">Lipid biosynthesis</keyword>
<organism evidence="6 7">
    <name type="scientific">Rhodohalobacter mucosus</name>
    <dbReference type="NCBI Taxonomy" id="2079485"/>
    <lineage>
        <taxon>Bacteria</taxon>
        <taxon>Pseudomonadati</taxon>
        <taxon>Balneolota</taxon>
        <taxon>Balneolia</taxon>
        <taxon>Balneolales</taxon>
        <taxon>Balneolaceae</taxon>
        <taxon>Rhodohalobacter</taxon>
    </lineage>
</organism>
<dbReference type="PANTHER" id="PTHR37323">
    <property type="entry name" value="GCN5-RELATED N-ACETYLTRANSFERASE"/>
    <property type="match status" value="1"/>
</dbReference>
<sequence length="251" mass="29493">MLIKNQVLSDIESKKYTIKFARTEDEVDAALQLRYRVFKEELERQFTFSGERDKDEYDDQAHHLIVVDNDSEQVIGTYRLQTYEQAKAGNGFVSEKRFRLDQFPDHVIKNAVEVGRACISPEHRSGRVLFLLWKGFAGYLTHFEKRYLFGYAAFGTTDFGLILNTCRYLRERGYYHPDFYIEAKPEYKINPDLKYEKSDKIDLPPLFENYLNVDSTVCSEPSFDKELMLAHCLILLDVENISDRTRKLFFG</sequence>
<reference evidence="6 7" key="1">
    <citation type="submission" date="2018-05" db="EMBL/GenBank/DDBJ databases">
        <title>Rhodohalobacter halophilus gen. nov., sp. nov., a moderately halophilic member of the family Balneolaceae.</title>
        <authorList>
            <person name="Liu Z.-W."/>
        </authorList>
    </citation>
    <scope>NUCLEOTIDE SEQUENCE [LARGE SCALE GENOMIC DNA]</scope>
    <source>
        <strain evidence="6 7">8A47</strain>
    </source>
</reference>
<protein>
    <recommendedName>
        <fullName evidence="8">Hemolysin</fullName>
    </recommendedName>
</protein>
<dbReference type="GO" id="GO:0006629">
    <property type="term" value="P:lipid metabolic process"/>
    <property type="evidence" value="ECO:0007669"/>
    <property type="project" value="UniProtKB-KW"/>
</dbReference>
<dbReference type="AlphaFoldDB" id="A0A316TNM4"/>
<dbReference type="PANTHER" id="PTHR37323:SF1">
    <property type="entry name" value="L-ORNITHINE N(ALPHA)-ACYLTRANSFERASE"/>
    <property type="match status" value="1"/>
</dbReference>
<evidence type="ECO:0000256" key="4">
    <source>
        <dbReference type="ARBA" id="ARBA00023098"/>
    </source>
</evidence>
<evidence type="ECO:0000313" key="6">
    <source>
        <dbReference type="EMBL" id="PWN06197.1"/>
    </source>
</evidence>